<keyword evidence="3" id="KW-1015">Disulfide bond</keyword>
<sequence length="764" mass="85701">MRHLPGLFGFVICRRSFLFFSVWFSLNSTCISGGSLYRSAVILTKSLASQCGFSMKIDRLGNAVIYVSLQNCFALNLVTLDFTCQKAVHLYQVTETCLYSEWTSREIVCDHNYMEASDCSRGLGSCSQSAWWPVGALILPHLILVSFTSNLITWYLPRHIDPLISSGQFQLLEVHMGVDGQRLTPSEVQARRYSISVSDVHIVIDIPLGAAGGFFKVSDEPTYMNIFFSVLISILLWTEDAGHEHTRYKVLFPITTPLIPQPPKVIDNTVPEQQVFKLVLGHFAPDVALVNITFPTGVLSLEECIVRGFKVLEHLSPNGTFKAFTLEVPFTDPVVLQMVRNPPPSVVGSCDNLNFYILVKYGTQGPNFQTIVGKQVLTQELAKDYGFWENETHFSLVVPFSAPAVVIEAIQSTSLRSRLDVVLKNPETNVHIQEFALACNFFSVLTECFSNGTMTAIALKLESVPTLNPALLTLRDPSCGPVHSNDRYAYFVFTANSCGTTRKVPSRRPTERERLHIKRMTASSLVFSSRLKVSCYYDINTTHAVSFHTRPRRSEPFAENAKGQHQVELRLALGERRPRVEDYPISKPLLQPLYFEVALIKAANPKVSLELENCWGTLNEDRTSQPRWNLIINGCPNPVDPYQVIFHPVWPDARVQHPSLYKRFEVKMFAFAEDQDNLSGQVLSSRIKLTSVFNDQHVCNGQCPNPQNGTRGKEFACMVRTYSIDTCLWPLLDSDGHEPSPAAPEATVSPISCLSLLWMSVEIQ</sequence>
<dbReference type="Ensembl" id="ENSSFAT00005020584.1">
    <property type="protein sequence ID" value="ENSSFAP00005019799.1"/>
    <property type="gene ID" value="ENSSFAG00005010349.1"/>
</dbReference>
<evidence type="ECO:0000313" key="6">
    <source>
        <dbReference type="Ensembl" id="ENSSFAP00005019799.1"/>
    </source>
</evidence>
<dbReference type="Pfam" id="PF26562">
    <property type="entry name" value="Ig-like"/>
    <property type="match status" value="1"/>
</dbReference>
<protein>
    <submittedName>
        <fullName evidence="6">Zona pellucida protein AX 2</fullName>
    </submittedName>
</protein>
<dbReference type="Gene3D" id="2.60.40.4100">
    <property type="entry name" value="Zona pellucida, ZP-C domain"/>
    <property type="match status" value="1"/>
</dbReference>
<dbReference type="Gene3D" id="2.60.40.3210">
    <property type="entry name" value="Zona pellucida, ZP-N domain"/>
    <property type="match status" value="1"/>
</dbReference>
<keyword evidence="7" id="KW-1185">Reference proteome</keyword>
<proteinExistence type="predicted"/>
<keyword evidence="2" id="KW-0964">Secreted</keyword>
<evidence type="ECO:0000256" key="3">
    <source>
        <dbReference type="ARBA" id="ARBA00023157"/>
    </source>
</evidence>
<dbReference type="Proteomes" id="UP000472267">
    <property type="component" value="Chromosome 15"/>
</dbReference>
<accession>A0A672H231</accession>
<evidence type="ECO:0000256" key="2">
    <source>
        <dbReference type="ARBA" id="ARBA00022525"/>
    </source>
</evidence>
<evidence type="ECO:0000259" key="5">
    <source>
        <dbReference type="PROSITE" id="PS51034"/>
    </source>
</evidence>
<dbReference type="PROSITE" id="PS51034">
    <property type="entry name" value="ZP_2"/>
    <property type="match status" value="1"/>
</dbReference>
<name>A0A672H231_SALFA</name>
<dbReference type="PANTHER" id="PTHR47130:SF3">
    <property type="entry name" value="ZONA PELLUCIDA PROTEIN"/>
    <property type="match status" value="1"/>
</dbReference>
<dbReference type="InterPro" id="IPR055355">
    <property type="entry name" value="ZP-C"/>
</dbReference>
<dbReference type="AlphaFoldDB" id="A0A672H231"/>
<reference evidence="6" key="1">
    <citation type="submission" date="2019-06" db="EMBL/GenBank/DDBJ databases">
        <authorList>
            <consortium name="Wellcome Sanger Institute Data Sharing"/>
        </authorList>
    </citation>
    <scope>NUCLEOTIDE SEQUENCE [LARGE SCALE GENOMIC DNA]</scope>
</reference>
<dbReference type="InterPro" id="IPR042235">
    <property type="entry name" value="ZP-C_dom"/>
</dbReference>
<reference evidence="6" key="2">
    <citation type="submission" date="2025-08" db="UniProtKB">
        <authorList>
            <consortium name="Ensembl"/>
        </authorList>
    </citation>
    <scope>IDENTIFICATION</scope>
</reference>
<evidence type="ECO:0000256" key="1">
    <source>
        <dbReference type="ARBA" id="ARBA00004613"/>
    </source>
</evidence>
<evidence type="ECO:0000256" key="4">
    <source>
        <dbReference type="ARBA" id="ARBA00023180"/>
    </source>
</evidence>
<dbReference type="InterPro" id="IPR058876">
    <property type="entry name" value="Ig-like_ZP"/>
</dbReference>
<dbReference type="SMART" id="SM00241">
    <property type="entry name" value="ZP"/>
    <property type="match status" value="1"/>
</dbReference>
<dbReference type="PANTHER" id="PTHR47130">
    <property type="entry name" value="SI:DKEY-19B23.11-RELATED"/>
    <property type="match status" value="1"/>
</dbReference>
<dbReference type="Pfam" id="PF23344">
    <property type="entry name" value="ZP-N"/>
    <property type="match status" value="1"/>
</dbReference>
<reference evidence="6" key="3">
    <citation type="submission" date="2025-09" db="UniProtKB">
        <authorList>
            <consortium name="Ensembl"/>
        </authorList>
    </citation>
    <scope>IDENTIFICATION</scope>
</reference>
<evidence type="ECO:0000313" key="7">
    <source>
        <dbReference type="Proteomes" id="UP000472267"/>
    </source>
</evidence>
<dbReference type="PROSITE" id="PS00682">
    <property type="entry name" value="ZP_1"/>
    <property type="match status" value="1"/>
</dbReference>
<dbReference type="InParanoid" id="A0A672H231"/>
<comment type="subcellular location">
    <subcellularLocation>
        <location evidence="1">Secreted</location>
    </subcellularLocation>
</comment>
<dbReference type="InterPro" id="IPR017977">
    <property type="entry name" value="ZP_dom_CS"/>
</dbReference>
<dbReference type="InterPro" id="IPR001507">
    <property type="entry name" value="ZP_dom"/>
</dbReference>
<feature type="domain" description="ZP" evidence="5">
    <location>
        <begin position="447"/>
        <end position="706"/>
    </location>
</feature>
<keyword evidence="4" id="KW-0325">Glycoprotein</keyword>
<dbReference type="InterPro" id="IPR055356">
    <property type="entry name" value="ZP-N"/>
</dbReference>
<organism evidence="6 7">
    <name type="scientific">Salarias fasciatus</name>
    <name type="common">Jewelled blenny</name>
    <name type="synonym">Blennius fasciatus</name>
    <dbReference type="NCBI Taxonomy" id="181472"/>
    <lineage>
        <taxon>Eukaryota</taxon>
        <taxon>Metazoa</taxon>
        <taxon>Chordata</taxon>
        <taxon>Craniata</taxon>
        <taxon>Vertebrata</taxon>
        <taxon>Euteleostomi</taxon>
        <taxon>Actinopterygii</taxon>
        <taxon>Neopterygii</taxon>
        <taxon>Teleostei</taxon>
        <taxon>Neoteleostei</taxon>
        <taxon>Acanthomorphata</taxon>
        <taxon>Ovalentaria</taxon>
        <taxon>Blenniimorphae</taxon>
        <taxon>Blenniiformes</taxon>
        <taxon>Blennioidei</taxon>
        <taxon>Blenniidae</taxon>
        <taxon>Salariinae</taxon>
        <taxon>Salarias</taxon>
    </lineage>
</organism>
<dbReference type="GO" id="GO:0005576">
    <property type="term" value="C:extracellular region"/>
    <property type="evidence" value="ECO:0007669"/>
    <property type="project" value="UniProtKB-SubCell"/>
</dbReference>
<dbReference type="Pfam" id="PF00100">
    <property type="entry name" value="Zona_pellucida"/>
    <property type="match status" value="1"/>
</dbReference>